<evidence type="ECO:0000313" key="3">
    <source>
        <dbReference type="Proteomes" id="UP000789326"/>
    </source>
</evidence>
<organism evidence="2 3">
    <name type="scientific">Peribacillus simplex</name>
    <dbReference type="NCBI Taxonomy" id="1478"/>
    <lineage>
        <taxon>Bacteria</taxon>
        <taxon>Bacillati</taxon>
        <taxon>Bacillota</taxon>
        <taxon>Bacilli</taxon>
        <taxon>Bacillales</taxon>
        <taxon>Bacillaceae</taxon>
        <taxon>Peribacillus</taxon>
    </lineage>
</organism>
<evidence type="ECO:0000256" key="1">
    <source>
        <dbReference type="SAM" id="Phobius"/>
    </source>
</evidence>
<name>A0A9W4LBP7_9BACI</name>
<gene>
    <name evidence="2" type="ORF">SRABI133_05258</name>
</gene>
<feature type="transmembrane region" description="Helical" evidence="1">
    <location>
        <begin position="32"/>
        <end position="49"/>
    </location>
</feature>
<keyword evidence="1" id="KW-0812">Transmembrane</keyword>
<accession>A0A9W4LBP7</accession>
<comment type="caution">
    <text evidence="2">The sequence shown here is derived from an EMBL/GenBank/DDBJ whole genome shotgun (WGS) entry which is preliminary data.</text>
</comment>
<keyword evidence="1" id="KW-1133">Transmembrane helix</keyword>
<proteinExistence type="predicted"/>
<reference evidence="2" key="1">
    <citation type="submission" date="2021-11" db="EMBL/GenBank/DDBJ databases">
        <authorList>
            <person name="Bulgarelli D."/>
        </authorList>
    </citation>
    <scope>NUCLEOTIDE SEQUENCE</scope>
    <source>
        <strain evidence="2">Bi133</strain>
    </source>
</reference>
<dbReference type="Proteomes" id="UP000789326">
    <property type="component" value="Unassembled WGS sequence"/>
</dbReference>
<protein>
    <submittedName>
        <fullName evidence="2">Uncharacterized protein</fullName>
    </submittedName>
</protein>
<evidence type="ECO:0000313" key="2">
    <source>
        <dbReference type="EMBL" id="CAH0319142.1"/>
    </source>
</evidence>
<sequence>MILINTVFSYVLFGVIIFYALEWAAVGSGFKVLIGGCFGLLLYIAIHFSKHKKIMSDMEELDDRQ</sequence>
<dbReference type="RefSeq" id="WP_230304340.1">
    <property type="nucleotide sequence ID" value="NZ_CAKKMG010000211.1"/>
</dbReference>
<dbReference type="EMBL" id="CAKKMG010000211">
    <property type="protein sequence ID" value="CAH0319142.1"/>
    <property type="molecule type" value="Genomic_DNA"/>
</dbReference>
<dbReference type="AlphaFoldDB" id="A0A9W4LBP7"/>
<feature type="transmembrane region" description="Helical" evidence="1">
    <location>
        <begin position="7"/>
        <end position="26"/>
    </location>
</feature>
<keyword evidence="1" id="KW-0472">Membrane</keyword>